<name>A0AAV2RQ86_MEGNR</name>
<gene>
    <name evidence="3" type="ORF">MNOR_LOCUS26518</name>
</gene>
<proteinExistence type="predicted"/>
<comment type="caution">
    <text evidence="3">The sequence shown here is derived from an EMBL/GenBank/DDBJ whole genome shotgun (WGS) entry which is preliminary data.</text>
</comment>
<dbReference type="AlphaFoldDB" id="A0AAV2RQ86"/>
<feature type="coiled-coil region" evidence="1">
    <location>
        <begin position="246"/>
        <end position="273"/>
    </location>
</feature>
<evidence type="ECO:0000256" key="1">
    <source>
        <dbReference type="SAM" id="Coils"/>
    </source>
</evidence>
<evidence type="ECO:0000313" key="3">
    <source>
        <dbReference type="EMBL" id="CAL4130411.1"/>
    </source>
</evidence>
<keyword evidence="4" id="KW-1185">Reference proteome</keyword>
<feature type="region of interest" description="Disordered" evidence="2">
    <location>
        <begin position="199"/>
        <end position="222"/>
    </location>
</feature>
<protein>
    <submittedName>
        <fullName evidence="3">Uncharacterized protein</fullName>
    </submittedName>
</protein>
<reference evidence="3 4" key="1">
    <citation type="submission" date="2024-05" db="EMBL/GenBank/DDBJ databases">
        <authorList>
            <person name="Wallberg A."/>
        </authorList>
    </citation>
    <scope>NUCLEOTIDE SEQUENCE [LARGE SCALE GENOMIC DNA]</scope>
</reference>
<accession>A0AAV2RQ86</accession>
<dbReference type="EMBL" id="CAXKWB010026607">
    <property type="protein sequence ID" value="CAL4130411.1"/>
    <property type="molecule type" value="Genomic_DNA"/>
</dbReference>
<dbReference type="Proteomes" id="UP001497623">
    <property type="component" value="Unassembled WGS sequence"/>
</dbReference>
<keyword evidence="1" id="KW-0175">Coiled coil</keyword>
<feature type="compositionally biased region" description="Basic and acidic residues" evidence="2">
    <location>
        <begin position="203"/>
        <end position="212"/>
    </location>
</feature>
<evidence type="ECO:0000313" key="4">
    <source>
        <dbReference type="Proteomes" id="UP001497623"/>
    </source>
</evidence>
<evidence type="ECO:0000256" key="2">
    <source>
        <dbReference type="SAM" id="MobiDB-lite"/>
    </source>
</evidence>
<organism evidence="3 4">
    <name type="scientific">Meganyctiphanes norvegica</name>
    <name type="common">Northern krill</name>
    <name type="synonym">Thysanopoda norvegica</name>
    <dbReference type="NCBI Taxonomy" id="48144"/>
    <lineage>
        <taxon>Eukaryota</taxon>
        <taxon>Metazoa</taxon>
        <taxon>Ecdysozoa</taxon>
        <taxon>Arthropoda</taxon>
        <taxon>Crustacea</taxon>
        <taxon>Multicrustacea</taxon>
        <taxon>Malacostraca</taxon>
        <taxon>Eumalacostraca</taxon>
        <taxon>Eucarida</taxon>
        <taxon>Euphausiacea</taxon>
        <taxon>Euphausiidae</taxon>
        <taxon>Meganyctiphanes</taxon>
    </lineage>
</organism>
<sequence>MVAPYSFNTIGRSFVRVPGTGSGSSNGSSSAVCCDLSRGSNLASIVTVPDMLPGSGNNNSGSTASKVCNLNMLSDCGKKNSERSASAKCNLDTLPGSATNNNDHSTSAVCNLDTLPGSGTNNSDSSASAVSNLDILPGSVTNSSDRSASAVCDLDMLPGSDTNNSDCSASAVCSMNTLPTMKPAQSALNLKRACPEDVQETQYHNEDDDKHKTNQHKRLKTEESQPINIPNQLYISPTRNLLFQRNNASNNETVELQQENSALKAENQILHKQLQLFKELVLNPELLSDVLQRVQMKME</sequence>